<protein>
    <recommendedName>
        <fullName evidence="1">DNA-directed DNA polymerase</fullName>
        <ecNumber evidence="1">2.7.7.7</ecNumber>
    </recommendedName>
</protein>
<keyword evidence="5" id="KW-0239">DNA-directed DNA polymerase</keyword>
<reference evidence="9 10" key="1">
    <citation type="journal article" date="2018" name="Sci. Rep.">
        <title>Extensive genomic diversity among Mycobacterium marinum strains revealed by whole genome sequencing.</title>
        <authorList>
            <person name="Das S."/>
            <person name="Pettersson B.M."/>
            <person name="Behra P.R."/>
            <person name="Mallick A."/>
            <person name="Cheramie M."/>
            <person name="Ramesh M."/>
            <person name="Shirreff L."/>
            <person name="DuCote T."/>
            <person name="Dasgupta S."/>
            <person name="Ennis D.G."/>
            <person name="Kirsebom L.A."/>
        </authorList>
    </citation>
    <scope>NUCLEOTIDE SEQUENCE [LARGE SCALE GENOMIC DNA]</scope>
    <source>
        <strain evidence="9 10">Davis1</strain>
    </source>
</reference>
<comment type="caution">
    <text evidence="9">The sequence shown here is derived from an EMBL/GenBank/DDBJ whole genome shotgun (WGS) entry which is preliminary data.</text>
</comment>
<evidence type="ECO:0000256" key="3">
    <source>
        <dbReference type="ARBA" id="ARBA00022695"/>
    </source>
</evidence>
<evidence type="ECO:0000313" key="9">
    <source>
        <dbReference type="EMBL" id="RFZ36613.1"/>
    </source>
</evidence>
<dbReference type="GO" id="GO:0009360">
    <property type="term" value="C:DNA polymerase III complex"/>
    <property type="evidence" value="ECO:0007669"/>
    <property type="project" value="TreeGrafter"/>
</dbReference>
<dbReference type="GO" id="GO:0003887">
    <property type="term" value="F:DNA-directed DNA polymerase activity"/>
    <property type="evidence" value="ECO:0007669"/>
    <property type="project" value="UniProtKB-KW"/>
</dbReference>
<dbReference type="Pfam" id="PF21694">
    <property type="entry name" value="DNA_pol3_delta_C"/>
    <property type="match status" value="1"/>
</dbReference>
<dbReference type="InterPro" id="IPR008921">
    <property type="entry name" value="DNA_pol3_clamp-load_cplx_C"/>
</dbReference>
<evidence type="ECO:0000256" key="4">
    <source>
        <dbReference type="ARBA" id="ARBA00022705"/>
    </source>
</evidence>
<evidence type="ECO:0000256" key="1">
    <source>
        <dbReference type="ARBA" id="ARBA00012417"/>
    </source>
</evidence>
<dbReference type="NCBIfam" id="NF005918">
    <property type="entry name" value="PRK07914.1"/>
    <property type="match status" value="1"/>
</dbReference>
<comment type="similarity">
    <text evidence="6">Belongs to the DNA polymerase HolA subunit family.</text>
</comment>
<dbReference type="PANTHER" id="PTHR34388:SF1">
    <property type="entry name" value="DNA POLYMERASE III SUBUNIT DELTA"/>
    <property type="match status" value="1"/>
</dbReference>
<dbReference type="Gene3D" id="1.20.272.10">
    <property type="match status" value="1"/>
</dbReference>
<keyword evidence="4" id="KW-0235">DNA replication</keyword>
<dbReference type="GO" id="GO:0006261">
    <property type="term" value="P:DNA-templated DNA replication"/>
    <property type="evidence" value="ECO:0007669"/>
    <property type="project" value="TreeGrafter"/>
</dbReference>
<name>A0A3E2MSB5_MYCMR</name>
<evidence type="ECO:0000256" key="7">
    <source>
        <dbReference type="ARBA" id="ARBA00049244"/>
    </source>
</evidence>
<dbReference type="GO" id="GO:0003677">
    <property type="term" value="F:DNA binding"/>
    <property type="evidence" value="ECO:0007669"/>
    <property type="project" value="InterPro"/>
</dbReference>
<dbReference type="OMA" id="QQMRGWT"/>
<dbReference type="SUPFAM" id="SSF48019">
    <property type="entry name" value="post-AAA+ oligomerization domain-like"/>
    <property type="match status" value="1"/>
</dbReference>
<dbReference type="NCBIfam" id="NF004165">
    <property type="entry name" value="PRK05629.1"/>
    <property type="match status" value="1"/>
</dbReference>
<dbReference type="Gene3D" id="3.40.50.300">
    <property type="entry name" value="P-loop containing nucleotide triphosphate hydrolases"/>
    <property type="match status" value="1"/>
</dbReference>
<evidence type="ECO:0000256" key="6">
    <source>
        <dbReference type="ARBA" id="ARBA00034754"/>
    </source>
</evidence>
<dbReference type="AlphaFoldDB" id="A0A3E2MSB5"/>
<feature type="domain" description="DNA polymerase III delta subunit-like C-terminal" evidence="8">
    <location>
        <begin position="203"/>
        <end position="313"/>
    </location>
</feature>
<sequence length="325" mass="34157">MSEISPLHLVLGDEELLVERAVGDIVRAARERARQAAGTDDVPVNRMRAGDVSTYELAELLSPSLFAEERIVVLEAAAEAGKDAVALIASTAADIPPGTVLVVVHSGGGRAKALAGELKSLGAQVHPCARISKASERVDFVRGEFRALRVKVGEDTVTALLDAVGSDIRELASACSQLVADTGGDVDAVAVRRYHSGKAEVKGFDIADKAVAGDVAGATEALRWAMMRGEPLVVLADALAEAIHTIGRVGPLSGDPYRMASQLGMPPWRVQKAQKQARRWSRDKVATAMQLVAQLNADVKGAAADADYALESAVRTVAELVADRA</sequence>
<accession>A0A3E2MSB5</accession>
<dbReference type="InterPro" id="IPR005790">
    <property type="entry name" value="DNA_polIII_delta"/>
</dbReference>
<dbReference type="InterPro" id="IPR027417">
    <property type="entry name" value="P-loop_NTPase"/>
</dbReference>
<keyword evidence="2" id="KW-0808">Transferase</keyword>
<keyword evidence="3" id="KW-0548">Nucleotidyltransferase</keyword>
<dbReference type="PANTHER" id="PTHR34388">
    <property type="entry name" value="DNA POLYMERASE III SUBUNIT DELTA"/>
    <property type="match status" value="1"/>
</dbReference>
<gene>
    <name evidence="9" type="ORF">DAVIS_03996</name>
</gene>
<proteinExistence type="inferred from homology"/>
<dbReference type="RefSeq" id="WP_012395344.1">
    <property type="nucleotide sequence ID" value="NZ_CAXKZZ010000051.1"/>
</dbReference>
<dbReference type="EMBL" id="PEDF01000148">
    <property type="protein sequence ID" value="RFZ36613.1"/>
    <property type="molecule type" value="Genomic_DNA"/>
</dbReference>
<dbReference type="InterPro" id="IPR048466">
    <property type="entry name" value="DNA_pol3_delta-like_C"/>
</dbReference>
<dbReference type="Proteomes" id="UP000257451">
    <property type="component" value="Unassembled WGS sequence"/>
</dbReference>
<dbReference type="NCBIfam" id="TIGR01128">
    <property type="entry name" value="holA"/>
    <property type="match status" value="1"/>
</dbReference>
<evidence type="ECO:0000256" key="5">
    <source>
        <dbReference type="ARBA" id="ARBA00022932"/>
    </source>
</evidence>
<evidence type="ECO:0000256" key="2">
    <source>
        <dbReference type="ARBA" id="ARBA00022679"/>
    </source>
</evidence>
<comment type="catalytic activity">
    <reaction evidence="7">
        <text>DNA(n) + a 2'-deoxyribonucleoside 5'-triphosphate = DNA(n+1) + diphosphate</text>
        <dbReference type="Rhea" id="RHEA:22508"/>
        <dbReference type="Rhea" id="RHEA-COMP:17339"/>
        <dbReference type="Rhea" id="RHEA-COMP:17340"/>
        <dbReference type="ChEBI" id="CHEBI:33019"/>
        <dbReference type="ChEBI" id="CHEBI:61560"/>
        <dbReference type="ChEBI" id="CHEBI:173112"/>
        <dbReference type="EC" id="2.7.7.7"/>
    </reaction>
</comment>
<evidence type="ECO:0000313" key="10">
    <source>
        <dbReference type="Proteomes" id="UP000257451"/>
    </source>
</evidence>
<organism evidence="9 10">
    <name type="scientific">Mycobacterium marinum</name>
    <dbReference type="NCBI Taxonomy" id="1781"/>
    <lineage>
        <taxon>Bacteria</taxon>
        <taxon>Bacillati</taxon>
        <taxon>Actinomycetota</taxon>
        <taxon>Actinomycetes</taxon>
        <taxon>Mycobacteriales</taxon>
        <taxon>Mycobacteriaceae</taxon>
        <taxon>Mycobacterium</taxon>
        <taxon>Mycobacterium ulcerans group</taxon>
    </lineage>
</organism>
<evidence type="ECO:0000259" key="8">
    <source>
        <dbReference type="Pfam" id="PF21694"/>
    </source>
</evidence>
<dbReference type="EC" id="2.7.7.7" evidence="1"/>